<evidence type="ECO:0000256" key="5">
    <source>
        <dbReference type="ARBA" id="ARBA00022840"/>
    </source>
</evidence>
<dbReference type="RefSeq" id="WP_164034693.1">
    <property type="nucleotide sequence ID" value="NZ_JAAGNZ010000001.1"/>
</dbReference>
<proteinExistence type="inferred from homology"/>
<dbReference type="Proteomes" id="UP000477386">
    <property type="component" value="Unassembled WGS sequence"/>
</dbReference>
<dbReference type="Gene3D" id="3.90.1200.10">
    <property type="match status" value="1"/>
</dbReference>
<evidence type="ECO:0000313" key="7">
    <source>
        <dbReference type="EMBL" id="NEU65349.1"/>
    </source>
</evidence>
<sequence length="340" mass="38701">MLHLDAQNTDVLQDYLRRRGWLDTEEKIESVEKPGEGNMNYTVRVITPNRTLIVKQSRDYVEKYPTIPAPANRAVIEGRFYQKVQPIPMLANYMPQLLGADEDNNILVLQDLGTARDYTFLYQPGQLLSDTDSVALTAYLSELHHQFLVEEPDPIFANQAMRELNHEHLFKYPFLEENGFDLDTIQPGLQALAMPYKRDADLKKSVRQLGERYLADGTRRGATSAPKALLHGDYYPGSWLQATIGDELVIKVIDPEFCFYGPPEFDLGVMIAHLMMAQQPLSTLDTILATYEKPAGFDDTLRQRFTGVELMRRLIGLAQLPLSLSLEQKQSLLSEARHML</sequence>
<accession>A0A6M0IB61</accession>
<evidence type="ECO:0000256" key="3">
    <source>
        <dbReference type="ARBA" id="ARBA00022741"/>
    </source>
</evidence>
<evidence type="ECO:0000313" key="8">
    <source>
        <dbReference type="Proteomes" id="UP000477386"/>
    </source>
</evidence>
<evidence type="ECO:0000256" key="2">
    <source>
        <dbReference type="ARBA" id="ARBA00022679"/>
    </source>
</evidence>
<keyword evidence="2 7" id="KW-0808">Transferase</keyword>
<protein>
    <submittedName>
        <fullName evidence="7">Phosphotransferase</fullName>
    </submittedName>
</protein>
<dbReference type="PANTHER" id="PTHR34273">
    <property type="entry name" value="METHYLTHIORIBOSE KINASE"/>
    <property type="match status" value="1"/>
</dbReference>
<comment type="caution">
    <text evidence="7">The sequence shown here is derived from an EMBL/GenBank/DDBJ whole genome shotgun (WGS) entry which is preliminary data.</text>
</comment>
<keyword evidence="5" id="KW-0067">ATP-binding</keyword>
<gene>
    <name evidence="7" type="ORF">GK091_00490</name>
</gene>
<feature type="domain" description="Aminoglycoside phosphotransferase" evidence="6">
    <location>
        <begin position="32"/>
        <end position="292"/>
    </location>
</feature>
<dbReference type="EMBL" id="JAAGNZ010000001">
    <property type="protein sequence ID" value="NEU65349.1"/>
    <property type="molecule type" value="Genomic_DNA"/>
</dbReference>
<dbReference type="PANTHER" id="PTHR34273:SF2">
    <property type="entry name" value="METHYLTHIORIBOSE KINASE"/>
    <property type="match status" value="1"/>
</dbReference>
<dbReference type="InterPro" id="IPR002575">
    <property type="entry name" value="Aminoglycoside_PTrfase"/>
</dbReference>
<keyword evidence="3" id="KW-0547">Nucleotide-binding</keyword>
<evidence type="ECO:0000256" key="1">
    <source>
        <dbReference type="ARBA" id="ARBA00010165"/>
    </source>
</evidence>
<name>A0A6M0IB61_9BACT</name>
<comment type="similarity">
    <text evidence="1">Belongs to the methylthioribose kinase family.</text>
</comment>
<keyword evidence="8" id="KW-1185">Reference proteome</keyword>
<dbReference type="GO" id="GO:0016301">
    <property type="term" value="F:kinase activity"/>
    <property type="evidence" value="ECO:0007669"/>
    <property type="project" value="UniProtKB-KW"/>
</dbReference>
<dbReference type="AlphaFoldDB" id="A0A6M0IB61"/>
<dbReference type="SUPFAM" id="SSF56112">
    <property type="entry name" value="Protein kinase-like (PK-like)"/>
    <property type="match status" value="1"/>
</dbReference>
<evidence type="ECO:0000259" key="6">
    <source>
        <dbReference type="Pfam" id="PF01636"/>
    </source>
</evidence>
<reference evidence="7 8" key="1">
    <citation type="submission" date="2020-02" db="EMBL/GenBank/DDBJ databases">
        <title>Draft genome sequence of two Spirosoma agri KCTC 52727 and Spirosoma terrae KCTC 52035.</title>
        <authorList>
            <person name="Rojas J."/>
            <person name="Ambika Manirajan B."/>
            <person name="Ratering S."/>
            <person name="Suarez C."/>
            <person name="Schnell S."/>
        </authorList>
    </citation>
    <scope>NUCLEOTIDE SEQUENCE [LARGE SCALE GENOMIC DNA]</scope>
    <source>
        <strain evidence="7 8">KCTC 52727</strain>
    </source>
</reference>
<dbReference type="Gene3D" id="3.30.200.20">
    <property type="entry name" value="Phosphorylase Kinase, domain 1"/>
    <property type="match status" value="1"/>
</dbReference>
<dbReference type="InterPro" id="IPR011009">
    <property type="entry name" value="Kinase-like_dom_sf"/>
</dbReference>
<dbReference type="GO" id="GO:0005524">
    <property type="term" value="F:ATP binding"/>
    <property type="evidence" value="ECO:0007669"/>
    <property type="project" value="UniProtKB-KW"/>
</dbReference>
<organism evidence="7 8">
    <name type="scientific">Spirosoma agri</name>
    <dbReference type="NCBI Taxonomy" id="1987381"/>
    <lineage>
        <taxon>Bacteria</taxon>
        <taxon>Pseudomonadati</taxon>
        <taxon>Bacteroidota</taxon>
        <taxon>Cytophagia</taxon>
        <taxon>Cytophagales</taxon>
        <taxon>Cytophagaceae</taxon>
        <taxon>Spirosoma</taxon>
    </lineage>
</organism>
<evidence type="ECO:0000256" key="4">
    <source>
        <dbReference type="ARBA" id="ARBA00022777"/>
    </source>
</evidence>
<dbReference type="Pfam" id="PF01636">
    <property type="entry name" value="APH"/>
    <property type="match status" value="1"/>
</dbReference>
<keyword evidence="4" id="KW-0418">Kinase</keyword>